<dbReference type="EMBL" id="PXOH01000005">
    <property type="protein sequence ID" value="PSF38123.1"/>
    <property type="molecule type" value="Genomic_DNA"/>
</dbReference>
<accession>A0A2T1M0C5</accession>
<keyword evidence="1" id="KW-0732">Signal</keyword>
<comment type="caution">
    <text evidence="2">The sequence shown here is derived from an EMBL/GenBank/DDBJ whole genome shotgun (WGS) entry which is preliminary data.</text>
</comment>
<feature type="chain" id="PRO_5015771455" evidence="1">
    <location>
        <begin position="32"/>
        <end position="140"/>
    </location>
</feature>
<keyword evidence="3" id="KW-1185">Reference proteome</keyword>
<dbReference type="AlphaFoldDB" id="A0A2T1M0C5"/>
<name>A0A2T1M0C5_9CHRO</name>
<evidence type="ECO:0000313" key="3">
    <source>
        <dbReference type="Proteomes" id="UP000239001"/>
    </source>
</evidence>
<sequence length="140" mass="15493">MITKSSRCKFNSSLLGFFSFSLMSVAVPAMAEDTSIITEPKPLIIPTGQLRDLQGIESKNRVGDFGGLNQGNKEIMTNSSDNPYSGRKIIVFYPSRQDTQPESSLTLEPEPTLIGDLTINQIVSEMVGQPDRSTIELYFR</sequence>
<reference evidence="2 3" key="1">
    <citation type="submission" date="2018-03" db="EMBL/GenBank/DDBJ databases">
        <title>The ancient ancestry and fast evolution of plastids.</title>
        <authorList>
            <person name="Moore K.R."/>
            <person name="Magnabosco C."/>
            <person name="Momper L."/>
            <person name="Gold D.A."/>
            <person name="Bosak T."/>
            <person name="Fournier G.P."/>
        </authorList>
    </citation>
    <scope>NUCLEOTIDE SEQUENCE [LARGE SCALE GENOMIC DNA]</scope>
    <source>
        <strain evidence="2 3">CCALA 016</strain>
    </source>
</reference>
<organism evidence="2 3">
    <name type="scientific">Aphanothece hegewaldii CCALA 016</name>
    <dbReference type="NCBI Taxonomy" id="2107694"/>
    <lineage>
        <taxon>Bacteria</taxon>
        <taxon>Bacillati</taxon>
        <taxon>Cyanobacteriota</taxon>
        <taxon>Cyanophyceae</taxon>
        <taxon>Oscillatoriophycideae</taxon>
        <taxon>Chroococcales</taxon>
        <taxon>Aphanothecaceae</taxon>
        <taxon>Aphanothece</taxon>
    </lineage>
</organism>
<reference evidence="2 3" key="2">
    <citation type="submission" date="2018-03" db="EMBL/GenBank/DDBJ databases">
        <authorList>
            <person name="Keele B.F."/>
        </authorList>
    </citation>
    <scope>NUCLEOTIDE SEQUENCE [LARGE SCALE GENOMIC DNA]</scope>
    <source>
        <strain evidence="2 3">CCALA 016</strain>
    </source>
</reference>
<evidence type="ECO:0000313" key="2">
    <source>
        <dbReference type="EMBL" id="PSF38123.1"/>
    </source>
</evidence>
<evidence type="ECO:0000256" key="1">
    <source>
        <dbReference type="SAM" id="SignalP"/>
    </source>
</evidence>
<dbReference type="RefSeq" id="WP_106456088.1">
    <property type="nucleotide sequence ID" value="NZ_PXOH01000005.1"/>
</dbReference>
<protein>
    <submittedName>
        <fullName evidence="2">Uncharacterized protein</fullName>
    </submittedName>
</protein>
<gene>
    <name evidence="2" type="ORF">C7H19_06535</name>
</gene>
<dbReference type="Proteomes" id="UP000239001">
    <property type="component" value="Unassembled WGS sequence"/>
</dbReference>
<proteinExistence type="predicted"/>
<feature type="signal peptide" evidence="1">
    <location>
        <begin position="1"/>
        <end position="31"/>
    </location>
</feature>